<dbReference type="InterPro" id="IPR045851">
    <property type="entry name" value="AMP-bd_C_sf"/>
</dbReference>
<dbReference type="Gene3D" id="1.10.1200.10">
    <property type="entry name" value="ACP-like"/>
    <property type="match status" value="6"/>
</dbReference>
<dbReference type="InterPro" id="IPR010071">
    <property type="entry name" value="AA_adenyl_dom"/>
</dbReference>
<dbReference type="NCBIfam" id="TIGR01733">
    <property type="entry name" value="AA-adenyl-dom"/>
    <property type="match status" value="6"/>
</dbReference>
<dbReference type="InterPro" id="IPR020845">
    <property type="entry name" value="AMP-binding_CS"/>
</dbReference>
<dbReference type="PROSITE" id="PS00012">
    <property type="entry name" value="PHOSPHOPANTETHEINE"/>
    <property type="match status" value="5"/>
</dbReference>
<dbReference type="SUPFAM" id="SSF52777">
    <property type="entry name" value="CoA-dependent acyltransferases"/>
    <property type="match status" value="18"/>
</dbReference>
<evidence type="ECO:0000256" key="4">
    <source>
        <dbReference type="ARBA" id="ARBA00022737"/>
    </source>
</evidence>
<organism evidence="8 9">
    <name type="scientific">Amycolatopsis minnesotensis</name>
    <dbReference type="NCBI Taxonomy" id="337894"/>
    <lineage>
        <taxon>Bacteria</taxon>
        <taxon>Bacillati</taxon>
        <taxon>Actinomycetota</taxon>
        <taxon>Actinomycetes</taxon>
        <taxon>Pseudonocardiales</taxon>
        <taxon>Pseudonocardiaceae</taxon>
        <taxon>Amycolatopsis</taxon>
    </lineage>
</organism>
<dbReference type="Gene3D" id="3.40.50.150">
    <property type="entry name" value="Vaccinia Virus protein VP39"/>
    <property type="match status" value="1"/>
</dbReference>
<dbReference type="InterPro" id="IPR000873">
    <property type="entry name" value="AMP-dep_synth/lig_dom"/>
</dbReference>
<dbReference type="CDD" id="cd02440">
    <property type="entry name" value="AdoMet_MTases"/>
    <property type="match status" value="1"/>
</dbReference>
<dbReference type="InterPro" id="IPR006162">
    <property type="entry name" value="Ppantetheine_attach_site"/>
</dbReference>
<evidence type="ECO:0000259" key="7">
    <source>
        <dbReference type="PROSITE" id="PS50075"/>
    </source>
</evidence>
<dbReference type="SMART" id="SM00823">
    <property type="entry name" value="PKS_PP"/>
    <property type="match status" value="6"/>
</dbReference>
<dbReference type="InterPro" id="IPR010060">
    <property type="entry name" value="NRPS_synth"/>
</dbReference>
<protein>
    <recommendedName>
        <fullName evidence="7">Carrier domain-containing protein</fullName>
    </recommendedName>
</protein>
<evidence type="ECO:0000256" key="3">
    <source>
        <dbReference type="ARBA" id="ARBA00022553"/>
    </source>
</evidence>
<dbReference type="CDD" id="cd19543">
    <property type="entry name" value="DCL_NRPS"/>
    <property type="match status" value="2"/>
</dbReference>
<evidence type="ECO:0000313" key="8">
    <source>
        <dbReference type="EMBL" id="GAA1945970.1"/>
    </source>
</evidence>
<dbReference type="SUPFAM" id="SSF53335">
    <property type="entry name" value="S-adenosyl-L-methionine-dependent methyltransferases"/>
    <property type="match status" value="1"/>
</dbReference>
<dbReference type="InterPro" id="IPR009081">
    <property type="entry name" value="PP-bd_ACP"/>
</dbReference>
<evidence type="ECO:0000256" key="5">
    <source>
        <dbReference type="ARBA" id="ARBA00023194"/>
    </source>
</evidence>
<dbReference type="Pfam" id="PF00550">
    <property type="entry name" value="PP-binding"/>
    <property type="match status" value="6"/>
</dbReference>
<dbReference type="Gene3D" id="3.40.50.12780">
    <property type="entry name" value="N-terminal domain of ligase-like"/>
    <property type="match status" value="1"/>
</dbReference>
<evidence type="ECO:0000256" key="2">
    <source>
        <dbReference type="ARBA" id="ARBA00022450"/>
    </source>
</evidence>
<dbReference type="PROSITE" id="PS50075">
    <property type="entry name" value="CARRIER"/>
    <property type="match status" value="6"/>
</dbReference>
<dbReference type="Gene3D" id="2.30.38.10">
    <property type="entry name" value="Luciferase, Domain 3"/>
    <property type="match status" value="5"/>
</dbReference>
<feature type="domain" description="Carrier" evidence="7">
    <location>
        <begin position="6243"/>
        <end position="6317"/>
    </location>
</feature>
<evidence type="ECO:0000256" key="6">
    <source>
        <dbReference type="SAM" id="MobiDB-lite"/>
    </source>
</evidence>
<dbReference type="Pfam" id="PF13193">
    <property type="entry name" value="AMP-binding_C"/>
    <property type="match status" value="5"/>
</dbReference>
<dbReference type="InterPro" id="IPR023213">
    <property type="entry name" value="CAT-like_dom_sf"/>
</dbReference>
<dbReference type="InterPro" id="IPR029063">
    <property type="entry name" value="SAM-dependent_MTases_sf"/>
</dbReference>
<dbReference type="Pfam" id="PF00668">
    <property type="entry name" value="Condensation"/>
    <property type="match status" value="9"/>
</dbReference>
<comment type="cofactor">
    <cofactor evidence="1">
        <name>pantetheine 4'-phosphate</name>
        <dbReference type="ChEBI" id="CHEBI:47942"/>
    </cofactor>
</comment>
<dbReference type="NCBIfam" id="TIGR01720">
    <property type="entry name" value="NRPS-para261"/>
    <property type="match status" value="1"/>
</dbReference>
<dbReference type="NCBIfam" id="NF004282">
    <property type="entry name" value="PRK05691.1"/>
    <property type="match status" value="12"/>
</dbReference>
<evidence type="ECO:0000256" key="1">
    <source>
        <dbReference type="ARBA" id="ARBA00001957"/>
    </source>
</evidence>
<reference evidence="9" key="1">
    <citation type="journal article" date="2019" name="Int. J. Syst. Evol. Microbiol.">
        <title>The Global Catalogue of Microorganisms (GCM) 10K type strain sequencing project: providing services to taxonomists for standard genome sequencing and annotation.</title>
        <authorList>
            <consortium name="The Broad Institute Genomics Platform"/>
            <consortium name="The Broad Institute Genome Sequencing Center for Infectious Disease"/>
            <person name="Wu L."/>
            <person name="Ma J."/>
        </authorList>
    </citation>
    <scope>NUCLEOTIDE SEQUENCE [LARGE SCALE GENOMIC DNA]</scope>
    <source>
        <strain evidence="9">JCM 14545</strain>
    </source>
</reference>
<evidence type="ECO:0000313" key="9">
    <source>
        <dbReference type="Proteomes" id="UP001501116"/>
    </source>
</evidence>
<feature type="domain" description="Carrier" evidence="7">
    <location>
        <begin position="2380"/>
        <end position="2454"/>
    </location>
</feature>
<accession>A0ABP5BMK7</accession>
<dbReference type="InterPro" id="IPR020806">
    <property type="entry name" value="PKS_PP-bd"/>
</dbReference>
<feature type="domain" description="Carrier" evidence="7">
    <location>
        <begin position="7268"/>
        <end position="7342"/>
    </location>
</feature>
<dbReference type="Gene3D" id="3.30.559.10">
    <property type="entry name" value="Chloramphenicol acetyltransferase-like domain"/>
    <property type="match status" value="9"/>
</dbReference>
<comment type="caution">
    <text evidence="8">The sequence shown here is derived from an EMBL/GenBank/DDBJ whole genome shotgun (WGS) entry which is preliminary data.</text>
</comment>
<dbReference type="PROSITE" id="PS00455">
    <property type="entry name" value="AMP_BINDING"/>
    <property type="match status" value="6"/>
</dbReference>
<proteinExistence type="predicted"/>
<dbReference type="SUPFAM" id="SSF47336">
    <property type="entry name" value="ACP-like"/>
    <property type="match status" value="6"/>
</dbReference>
<keyword evidence="5" id="KW-0045">Antibiotic biosynthesis</keyword>
<dbReference type="PANTHER" id="PTHR45527">
    <property type="entry name" value="NONRIBOSOMAL PEPTIDE SYNTHETASE"/>
    <property type="match status" value="1"/>
</dbReference>
<dbReference type="InterPro" id="IPR036736">
    <property type="entry name" value="ACP-like_sf"/>
</dbReference>
<feature type="region of interest" description="Disordered" evidence="6">
    <location>
        <begin position="914"/>
        <end position="938"/>
    </location>
</feature>
<dbReference type="InterPro" id="IPR001242">
    <property type="entry name" value="Condensation_dom"/>
</dbReference>
<dbReference type="NCBIfam" id="NF003417">
    <property type="entry name" value="PRK04813.1"/>
    <property type="match status" value="7"/>
</dbReference>
<dbReference type="InterPro" id="IPR013217">
    <property type="entry name" value="Methyltransf_12"/>
</dbReference>
<dbReference type="PANTHER" id="PTHR45527:SF1">
    <property type="entry name" value="FATTY ACID SYNTHASE"/>
    <property type="match status" value="1"/>
</dbReference>
<feature type="domain" description="Carrier" evidence="7">
    <location>
        <begin position="4217"/>
        <end position="4292"/>
    </location>
</feature>
<dbReference type="CDD" id="cd05930">
    <property type="entry name" value="A_NRPS"/>
    <property type="match status" value="2"/>
</dbReference>
<dbReference type="Pfam" id="PF08242">
    <property type="entry name" value="Methyltransf_12"/>
    <property type="match status" value="1"/>
</dbReference>
<dbReference type="CDD" id="cd19540">
    <property type="entry name" value="LCL_NRPS-like"/>
    <property type="match status" value="2"/>
</dbReference>
<gene>
    <name evidence="8" type="ORF">GCM10009754_12290</name>
</gene>
<dbReference type="InterPro" id="IPR025110">
    <property type="entry name" value="AMP-bd_C"/>
</dbReference>
<sequence length="7806" mass="843382">MTGAQQGIWLAQRIEPDSPVYNVAGYVEIRGADVDLDRLSRAVRAAVDEAECVHVRFEDRDGTPYQVPAVHDWELPRIDLRGEPDPAAAAESWMLADVKRVADLAAGPVHAHALLTVADDKVLLYQRYHHLVMDGYGAFVVINRISERYLGEVPERQWRLTTLVEHDAEYHVSARHEEDRAYWHARFADRPEPARLVERSPAQPSKVDRQVTDLSGARTTTLHKAAADAGTRLSRLMIAAVAAYLHRATGSEDVVLGLPVTARLDQELREVPGMVSNVLPLRVRVRPSSTPAELLDDVACAIRDLVAHSRYRGETLARELGLTEGFRELVGPTVNFLAFESDLRFCDHDATNFYLNSGPINDLTIGVYERPRGKGMRIEFDADAAVAGPGELAVHQRRFLRVLDALVREPDQPVGRIELLEPDERELVLDRFGTSPYPSDEVSWPAAFEARARETPEKVAVVCEDERLTYAELDARANQLAHLLRGKGISREDVVGVALPRSADLVVALLGVLKAGAAYLPLDLDHPRERIAYMLSDAGAGVVVSATGLAGELPAADVVLLDTVDLSTQDSGPAGVHIPLDAAAYVIYTSGSTGKPKGVVVPHDGVGSLMATATERIGITRDSRVAQFASVGFDVTVWDLVMSLCVGGTVVVVPSERRVAGAALTSYLAEHRVTNMILPPSLVAALPADCELPEGGVLVVGTETVPAELIARWAERMRVVAAYGLTEASVNSTLWQAEPGWTGPVPIGEPDPNTRCRVLDSSLRPVAPGVEGELYVGGRGLARGYLGRPGLTAERFVADPFGEPGTKMYRTGDRAKWRRDGTLDFLGRADGQVKIRGYRIEPGEIESVLMRHDDIAQAAVVVLEDHRRVKRLVAYTVGAADAQQARAQVEAALPDYMVPSVVVRMDGPLPLTPNGKLDRKALPEPDWAGLAGRDRPRTPAERTLSALAAEVLGLPEVGIHDSFFELGGDSIVAIGLVTKARRAGLVITPREVFAHRTVAALAALAQDKVAVEHGPDDGTGVVVPTPIVRWLAAGTDPSEVDAFYQSTLVRVPAGLTFAGLAELLQALLDRHDLLRATLSGDWSLTVPEPGSVRASELIERASAVDQRQIDEAVRRLAPRDGRMLQAVWFETGHRLLLVAHHLVVDGVSWRILLDDLARAWDGAELAPVTTSFRRWAELLAATEPVGELPLWRRQVSTPDPVLGSGEPGRAAASLTVSLPAAKTAPLLTTVPAAVHGAVNDVLLTGLALAIRRWRGDDGPVLVDLEGHGREEELGEVDLSRTVGWFTSMFPVRLDPGDGSLDAALKSVKERLRSLPRNGIGYGLLDTDPVLRDAPAPQVLFNYLGRFSSQDKDFHPAPESDPLGAGIDPRMPLRHRLEINAVVRDTVDGPELSTTFGWPDGVLSQASVRALAQDWLDALASLAECGATGHSPSDFPLVALDQSEVDELDAAVPSLTDVVPATPLQEGLFFHALFDEAAADAYVMQQVIGLRGPVEENLLRRALQGVVDRHAPLRAGFRQRDDGTVFQVIGEAEVPWRVVSAVDVRAVAERDRGRRFDLAAPPLLSATFVRGGADRHWLVLTLHHLVSDGWSTPVLIGDLFALYGRDTAVLPGVTPYREYFGWLSARDRDAALAAWGSELAELEAPTLLAGGEADPARFRLEQVRLDLPVELTGRLTAVAREHHVTLSTVFQAAWGLVLGALTGRDDVVFGTTVSGRAAEVPGIEAMAGLFANTLPVRVRAPGAKTLGDVLTGVQAAQAELLDHQHVGLADLQRLAGFDELFDTLLVFENYPLDRALTDAAGTVAFDGLEFFGAGHYPLTLLVLPGDRIGIEFDHDASRLSERDVRQLAERLVRVLESVAASPGSRVAQLDVLSRQEHDRIDERAATAHAVPGRTLAQAIAAQVAKTPSATAVVFEGTELSYADLDGRADALAARLDAGPEDVVAVAVPRSADLVVALLAVLKTGAAYLPLDTGYPAERIEFMLTDSGARQVVVADAPVPVPDGAECVDVRAGRTGEPAVSLAVPDNPAYLIYTSGSTGRPKGVLVSHRAIVNRLAWMQGQYGLEPGDRVLQKTPSSFDVSVWEFFWPLVEGATVVLARPDGHRDPEYLADVIRREAITTTHFVPSMLAAFLREIDDPAFSSSLRRVFSSGEALPGATAARWLALTGVPLHNLYGPTEAAVDVSWFPCGDTEGASVPIGRPVWNTGLHVLDTALRPVPDGTPGELYLAGVQLARGYHGRAALTSERFVADPFGEAGTRMYRTGDLVFRRSDGVLEYLGRTDRQVKVRGNRIELGEIEAALVRQDGIAQAAVTVRENALVGYLVGTSTVDTAALSARLASVLPAPMVPGAFVVLDELPLTPSGKLDAKALPAPTATRAPAAQGQRTAADGVLAEIFGEVLGITEVAPSDDFFVLGGDSILSIAVTSRARKRGMKISPREVFEHRTPAALAALAGPAPSAPVVAAEDGVGEVPPLPIVHWLRERGGPIGRFSLSSLVRTPIGADVEALAAVLQALLDHHDALRLRLTVVGGAVWTLETRPAGAVSATDVLRGVSAVDDLRALVAEEAAAAADRLDPEAGIMVQAVFFDAGAGEPGRLLLVVHHLAIDGVSWRILSEDLAAAWDAVSRGAAPALEPVGTSMRAFAKAVTEQAHTRRRLDELAHWTETLAPGAELLPDHRGGGTFGSASRRVDRLSVAETKPLLSGDVTRKFLDALHVSVNRWRGRDGDLLVDLERHGREDVSGSDTARTVGWFTAIEPIRLGRDAPVPDGGISYGMLRYLNAQTAPLLASTSAQVLVNYLGRVPVGENGDWAAAGEAAVTGPDADLGLPYALQVDIVCEETADGPSLTASWLWPSGGLSEQDIAELGDGWLAALREQGSTEEAWPLSPLQEGLFFHASYDNAALDVYTVQDSFELGHRVDAARLRAAGAALLGRNPNLRAAFTSEGRGGPVQLISGGALEIPLDVIDLSTLPSGGQDAEVRRLLEADRARRFVLDAPPLCRMTLIRLGAARDRLVITHHLLLWDGWSEGVFLEQLFHLYERGGDDRGLPVPGSYRDYLDWLSEQDTGEAAAAWREALDGLEEPTLLGPASDEPSVPEQCRADLGAELSERLRSAARRHGLTINTVLNAAWALALADVVGRDDVVFGSTVAGRPAEIDDVDKIIGLFLNTIPVRIAFDPYEPVLDLLWCVQDQRVSLMAHEYYGLGEIQREAGHARLFDAIYVLQNFADEDAFDEFRHRYDITTSDSVDATHYPIGLVVTPAANLRVRLSYRPEIIDRALAEDLLGRFLVAVGLLSGDGAAKVGALDLRPHETLPAPVDRPIGDDTISDLLAAQALRTPDAVACVFGEQTVTYAELDARINRMARFLLSRGAEPEQVIALGLPRSIDMVVALFAVLRTGAAYLPLELDYPADRIALMLDDAKPLLVVDAELLSTVDLDGFSADPVGDAERPLFARDRADRMEHPAYVIYTSGSTGKPKGVVTPYRGLTNMQLNHQEAIFGPAIAAAGGRRLRIAHTVSFAFDMSWEELLWLVEGHEVHICDEELRRDAAALVAYCDARRIDVVNVTPTYAHLLFEEGMLRDDNGGHRPVLVLLGGEAVSESVWARLRDTDGVYGYNLYGPTEYTINTLGGGTEDSATPTVGREIWNTRAHVLDRWLRPVRDGVPGELYISGLGLARGYLHRHALTAERFVADPFGSPGTSMYRTGDLVRRRPDGNLDFLGRTDDQVKVRGYRVELGEIETVLSGHPLVARSAVIARDDPSAPGLKRLVGYVVPAEVDAGARAEVEAEQVGEWQQIYSDEYTEIPTALFEEDFAGWDSSYDGDPIPVEHMREWRAATVERITELSPVNVLEIGVGTGLLMSQLAPRAERYWGTDFAAPVIRKLGEELRRDPSLAAKVELRCRPADDLDGLPGGFFDTVVINSVIQYFPSAEYLAEVVTGAVELLAPGGALFVGDVRNLALLRRFHTAIQLGRGTPADRLESAVDRAVALEKELLLAPEFFTALADRLPGVGVEIRTKHARHHNELSRYRYDVVFHRSRESVVDLSAIPSVEWRQDLESLLGADAVRVTAIPDARLASEAPESGTGVEQDDVHALGERLGYRVRTTPSSVAGAFDAVFTRNEAELSTGLYRPLSEVAQSEVARSEVTQPEMARSEVEHANDPAAARSANTLAQRLRSDLKQRLPDYMVPGSIVLIDEIPLTDNGKLNVRALPDAEPTVSLAPSRPPSSAVEEKLCELFAEVLGLGEIGVEDNFFDLGGHSLLATRLISRARTELGTELAIRDLFDAPTVAKLAEKAGDGEPARPAVTARERPERIPLSPAQRRLLLLTKFDDGGIAYNFPLVFRLRGALDVDALHAALDDVVARHESLRTVFPSQDDEPYQRILDSAVVPFEVLSTVESALAERIEEVSRRPFDLTTEIPVRATVLRLGAEDFVVAVVLHHITTDEWSDRPFLTDLTVAYRSRVEGRAPSFAPLPVQYADYTLWQADLLGDSSTEDSLMAKELAFWCDRLAGAPDELALPVDRSRPARPSGRGGRVEAELSVETAKAVRALSTSSGASMFMLAHASVAVLLHRMGAGSDIVLGAPIAGRGDAEIADLVGFFVNTLVLRTDLGGDPTFGEVLDRVKEFDLAAFSHQDVPFDRVVEELNPPRVAGRNPLFQVLVGYHHRPESEHELLGLRTEWFGMDTGMAKFDLHFTVVDQPSADRVGLALEFATDLFDERTAALLLTRLERVLAQVASAPSRRVRDLDVLTETETAQVLDEWNVWGPAGPGLSVGWVDPGAVAVVCSGGELSFAEFEGWVCGVAAWLWGLGVGRGDRVGVVLPRSVELVVVVFAVRRVGAAYVPVDPGLPADRVEFVLADSAPRVVIDDVERVRSVSRDVSFEPVAVGPDDAAYVIYTSGSTGRPKGVVVPRAGMANRLAWMQDEFGLVPGDRVLLKTPASFDVSVWELFWPLMVGATLVIASPEGHRDPHYLAGLIQRERVDLVHFVPSMLEVFLAEPAAAACVSLRRVVCSGEALSASVAARFREVLPQASLHNLYGPTEASVDVTSWTCTGDEVGAVPIGRPIWNTQTYVLDHALNPVPPGVAGELYLAGVQLARGYLGRAGLTSERFVASPFIPGERLYRTGDLARWTFDGVLEFLGRVDHQVKIRGFRIELGEIETVLRAHPQVEQAAVVAHDGTLVAYPVPATVDLDDLRIHVSGVLPEYMVPTTFSPLNALPLTPNGKLDRAALPKPDYAGKAAGAAPRTEREEQLCAAFADVLGVERVGVDDDFFALGGHSLLVMRLVGRMRAELGIEVPLRAVFDAPTVAALAGTLGDTVPAAAPLTVRDRPERIPLSFAQRRLWVLDQVDGPGSTYTIPLAWRMSGALDLDALRAAVHDVVLRHESLRTVFPADGGEPYQQVRAEPEVPFAIERVGEDEVAAKLAQAADHAFALDRELPIRVTVLGTADDEHVVLLLVHHIAGDEWSSAPLAADLARAYASRVDGRVPEFAPLPVQYADYALWQRETLGDTLARQLGFWRAELAGLPDELALPTDRTRPAEASHRGASVSVPFTPELSQGLRDLARQHDVSLFMVLHAAVATLLTRLDAGTDVPIGSPISGRGDAALEDLVGFFLNTLVLRTDTGGDPTFGELLTRVRDTDLAAFSNQDVPFERLVDALNPERSLARHPLFQVMVVYLADPGDGLALPGISARPEPVGQRTAKFDLEFDFTDDGGRIEYSTDLFDERTAERLSEQLLRVLTAIVAEPGARIGSIGLLSEVDRQRMLVEWNVWGPAGPGLSVGWVDPGAVAVVCSGGELSFAEFEGWVCGVAAWLWGLGVGRGDRVGVVLPRSVELVVVVFAVRRVGAAYVPVDPGLPADRVEFVLADSAPRVVIDDVERVRSVSRDVSFEPVAVGPDDAAYVIYTSGSTGRPKGVVVPRAGMANRLAWMQDEFGLVPGDRVLLKTPASFDVSVWELFWPLMVGATLVIASPEGHRDPHYLAGLIQRERVDLVHFVPSMLEVFLAEPAAAACVSLRRVVCSGEALSASVAARFREVLPQASLHNLYGPTEASVDVTSWTCTGDEVGAVPIGRPIWNTQTYVLDHALNPVPPGVAGELYLAGVQLARGYLGRAGLTSERFVASPFAPGERLYRTGDLARWTFDGVLEFLGRVDHQVKIRGFRIELGEIETVLRAHPQVEQAAVVAHDGTLVAYPVPATVDLDDLRIHVSGVLPEYMVPTTFSPLNALPLTPNGKLDRAALPKPDYAELVTGGLPTTPREEVLCGLVAGVLGLDRVGVDDDFFALGGDSIVAMQLVARARAEGLALSPRDVFRHKTVAGLAAVASTHDTVTADPGTELVTLDEAERAEVSGDVLPVTPLQAGLLFHASMDTDGEDVYTVQVSFDLEGDVDAARLKEAAAALLDRHPNLRAGFRYLRSGRAVSVVPRAVTLPWREVALPGEQAWERALGQERRRFDPAEPPLIRFLLARVGDAYRFAVSHQHLLMDGWSVPQVMRELAELYQGGATAPVRYRDYLRWLSEQDTGAARAAWTRELEGFEEPTRLVPADPDRVAATPRRRTEFLDEDLTTRLTAFARTRGLTVNTLVQGAWGLLLGRFTGRDDVVFGATVSGRPGEVPGVESMIGLFINTVPVRVEAGDAETLGAVLDRLQERQAELMAHQHLGLADIQRAHGIGELFDTLVVFESYPGADAGPGAELRVTARDHDDATHYPFTWAVEPGERLRLTAEYRADLFTEPMIDRIVTGMRALFDAMVTGAGRKLSEVDVLSVAERRQVIESWNDTALEVPSSTVPALFEAQARRTPNAPALAFGRTQWTFAELDAWTNKVARRLIALGAGPETVVALSLPRSAEFLVAILAVHKAGAAYLPLDPDYPAERVSAMIEDCRPVVVLDELPDLAGADAGPVTDDDRLAPLHPDHPAYVIYTSGSTGRPKGVVVCHRGVANLFHSHRETLYRPAAVRTGRDRLRVAHAWSFSFDASWQPQLWLLDGHLLHVVDEETRRDPELLAGVLADERIDFVEVTPSYFTQMADAGLIRDGECSLAVVGVGGEAVPDTLWSQLRDLPGTEAYNLYGPTESTVDALVARVSETDRPLVGRPVANTSAYVLDAALRPVPPGVTGELYLAGAGLARGYLEKRALTAERFVANPYGPGRVYRTGDLARWTEDGRLDYLGRADDQVKIRGFRIELAEVEAALAAHVKAGQVLVVVREDRPGVKRLVAYVVPAEGTAPDPAELREHAGERLPEYMVPAAFVLLDAFPVLSNGKLDRKSLPAPDFSDVVSGRPPETERERVLATVFSAVLGVAEPGVDDDFFALGGDSIVAMQLVSRMRAAGLRITPRQVFAHRTVAALAEVAEESVTAQHLPADGTGTVALTPIMHALREHGGPIDGYHQVALVQTPAELGWDGARAVLAAVAARHDMLRARLVREGDWTFEVPETANSDDWIVHCAVSTEDDLHTVIAGQAPAARDRLDPDAGRMVSAVFFDAGRDRPGRLLVLIHHLVVDGVSWRILLPDFAAAWADIAAGRPPELTPVDTSFRRWSSELAVRAAEPARLDELPWWRAVLSGGDPLPLRAELDPARDVVRTVRGVGLTLPTERTEPLLTTVPAAFGVTVNDVLLTAFALAVADWRRREGGTGNAVLVDLEGHGREEELAAHADLSRTVGWFTSVIPVLLDPGEIDLDDALAGGPAAGEAIRRVAAHLAGMPSAGVGAGLLRHLNPDTKPELAALGSPKIEFNYMGRFGFPPSTDWSYAAETEAADVNPDDEMPVSHCLVVNSMTEDRPDGPVLFAHWSWPDAVLAEETVRALGTGWFAALTGLARAIG</sequence>
<dbReference type="CDD" id="cd17646">
    <property type="entry name" value="A_NRPS_AB3403-like"/>
    <property type="match status" value="3"/>
</dbReference>
<dbReference type="EMBL" id="BAAANN010000004">
    <property type="protein sequence ID" value="GAA1945970.1"/>
    <property type="molecule type" value="Genomic_DNA"/>
</dbReference>
<keyword evidence="2" id="KW-0596">Phosphopantetheine</keyword>
<feature type="domain" description="Carrier" evidence="7">
    <location>
        <begin position="5236"/>
        <end position="5311"/>
    </location>
</feature>
<feature type="domain" description="Carrier" evidence="7">
    <location>
        <begin position="935"/>
        <end position="1009"/>
    </location>
</feature>
<dbReference type="Gene3D" id="3.30.300.30">
    <property type="match status" value="7"/>
</dbReference>
<dbReference type="SUPFAM" id="SSF56801">
    <property type="entry name" value="Acetyl-CoA synthetase-like"/>
    <property type="match status" value="6"/>
</dbReference>
<dbReference type="InterPro" id="IPR042099">
    <property type="entry name" value="ANL_N_sf"/>
</dbReference>
<keyword evidence="9" id="KW-1185">Reference proteome</keyword>
<keyword evidence="3" id="KW-0597">Phosphoprotein</keyword>
<name>A0ABP5BMK7_9PSEU</name>
<keyword evidence="4" id="KW-0677">Repeat</keyword>
<dbReference type="Gene3D" id="3.30.559.30">
    <property type="entry name" value="Nonribosomal peptide synthetase, condensation domain"/>
    <property type="match status" value="9"/>
</dbReference>
<dbReference type="Gene3D" id="3.40.50.980">
    <property type="match status" value="10"/>
</dbReference>
<dbReference type="Proteomes" id="UP001501116">
    <property type="component" value="Unassembled WGS sequence"/>
</dbReference>
<dbReference type="Pfam" id="PF00501">
    <property type="entry name" value="AMP-binding"/>
    <property type="match status" value="6"/>
</dbReference>